<evidence type="ECO:0000313" key="10">
    <source>
        <dbReference type="EMBL" id="GAA2510174.1"/>
    </source>
</evidence>
<reference evidence="10 11" key="1">
    <citation type="journal article" date="2019" name="Int. J. Syst. Evol. Microbiol.">
        <title>The Global Catalogue of Microorganisms (GCM) 10K type strain sequencing project: providing services to taxonomists for standard genome sequencing and annotation.</title>
        <authorList>
            <consortium name="The Broad Institute Genomics Platform"/>
            <consortium name="The Broad Institute Genome Sequencing Center for Infectious Disease"/>
            <person name="Wu L."/>
            <person name="Ma J."/>
        </authorList>
    </citation>
    <scope>NUCLEOTIDE SEQUENCE [LARGE SCALE GENOMIC DNA]</scope>
    <source>
        <strain evidence="10 11">JCM 6307</strain>
    </source>
</reference>
<feature type="chain" id="PRO_5046848174" evidence="8">
    <location>
        <begin position="30"/>
        <end position="435"/>
    </location>
</feature>
<dbReference type="Gene3D" id="3.40.50.200">
    <property type="entry name" value="Peptidase S8/S53 domain"/>
    <property type="match status" value="1"/>
</dbReference>
<evidence type="ECO:0000256" key="2">
    <source>
        <dbReference type="ARBA" id="ARBA00022670"/>
    </source>
</evidence>
<keyword evidence="4 5" id="KW-0720">Serine protease</keyword>
<feature type="region of interest" description="Disordered" evidence="6">
    <location>
        <begin position="387"/>
        <end position="435"/>
    </location>
</feature>
<keyword evidence="7" id="KW-0472">Membrane</keyword>
<keyword evidence="8" id="KW-0732">Signal</keyword>
<evidence type="ECO:0000256" key="4">
    <source>
        <dbReference type="ARBA" id="ARBA00022825"/>
    </source>
</evidence>
<dbReference type="InterPro" id="IPR023827">
    <property type="entry name" value="Peptidase_S8_Asp-AS"/>
</dbReference>
<evidence type="ECO:0000256" key="5">
    <source>
        <dbReference type="PROSITE-ProRule" id="PRU01240"/>
    </source>
</evidence>
<dbReference type="InterPro" id="IPR036852">
    <property type="entry name" value="Peptidase_S8/S53_dom_sf"/>
</dbReference>
<dbReference type="PRINTS" id="PR00723">
    <property type="entry name" value="SUBTILISIN"/>
</dbReference>
<keyword evidence="2 5" id="KW-0645">Protease</keyword>
<evidence type="ECO:0000256" key="1">
    <source>
        <dbReference type="ARBA" id="ARBA00011073"/>
    </source>
</evidence>
<sequence>MSFFRAARIMSGAALSGALVLMSASPADADRVRQDQWALEYLQAEEVWKISQGEGVTVAVIDDGVETRHQDIVGNLLEGKDFIDGGSVEPDQGELHGTAMSSIIAGHGHGSGGGEGIRGLAPKAKILPIRNKDSGSLAEPIIYAVDQGASVINISLGGTGSSQDEEEAVVYALKNDVLVVTASGNDGKPGMIGFPGEYPGVLTVGAVGRDGEIWEGSNYGPQVMLTAPGVGIVSAGGKSPEFPYHKASGTSDSTAYVSATAALIRAEYPELTAGQVANRLVKTAGLPESAKGISLPDEKYGYGYIQPLAALTEDVPAGSKYGPLEVPESLQSSSPEIGSEHGSGAETDSSNTLKRILVFVVAPVFLLLVIGAIVFAMVRASRRKKNAAPAGTGWSGAPQGQQPPYGQSMPPGSADGFPPQQQRPNQNQPSGPWGS</sequence>
<dbReference type="PROSITE" id="PS51892">
    <property type="entry name" value="SUBTILASE"/>
    <property type="match status" value="1"/>
</dbReference>
<dbReference type="EMBL" id="BAAATA010000051">
    <property type="protein sequence ID" value="GAA2510174.1"/>
    <property type="molecule type" value="Genomic_DNA"/>
</dbReference>
<evidence type="ECO:0000313" key="11">
    <source>
        <dbReference type="Proteomes" id="UP001501358"/>
    </source>
</evidence>
<keyword evidence="3 5" id="KW-0378">Hydrolase</keyword>
<keyword evidence="7" id="KW-1133">Transmembrane helix</keyword>
<feature type="domain" description="Peptidase S8/S53" evidence="9">
    <location>
        <begin position="53"/>
        <end position="303"/>
    </location>
</feature>
<dbReference type="Proteomes" id="UP001501358">
    <property type="component" value="Unassembled WGS sequence"/>
</dbReference>
<evidence type="ECO:0000256" key="3">
    <source>
        <dbReference type="ARBA" id="ARBA00022801"/>
    </source>
</evidence>
<comment type="caution">
    <text evidence="10">The sequence shown here is derived from an EMBL/GenBank/DDBJ whole genome shotgun (WGS) entry which is preliminary data.</text>
</comment>
<dbReference type="PANTHER" id="PTHR43399">
    <property type="entry name" value="SUBTILISIN-RELATED"/>
    <property type="match status" value="1"/>
</dbReference>
<gene>
    <name evidence="10" type="primary">mycP_3</name>
    <name evidence="10" type="ORF">GCM10010406_53210</name>
</gene>
<protein>
    <submittedName>
        <fullName evidence="10">Type VII secretion-associated serine protease mycosin</fullName>
    </submittedName>
</protein>
<dbReference type="SUPFAM" id="SSF52743">
    <property type="entry name" value="Subtilisin-like"/>
    <property type="match status" value="1"/>
</dbReference>
<dbReference type="InterPro" id="IPR000209">
    <property type="entry name" value="Peptidase_S8/S53_dom"/>
</dbReference>
<feature type="signal peptide" evidence="8">
    <location>
        <begin position="1"/>
        <end position="29"/>
    </location>
</feature>
<accession>A0ABN3MWH2</accession>
<evidence type="ECO:0000256" key="8">
    <source>
        <dbReference type="SAM" id="SignalP"/>
    </source>
</evidence>
<dbReference type="PROSITE" id="PS00136">
    <property type="entry name" value="SUBTILASE_ASP"/>
    <property type="match status" value="1"/>
</dbReference>
<feature type="transmembrane region" description="Helical" evidence="7">
    <location>
        <begin position="356"/>
        <end position="378"/>
    </location>
</feature>
<name>A0ABN3MWH2_9ACTN</name>
<dbReference type="GO" id="GO:0006508">
    <property type="term" value="P:proteolysis"/>
    <property type="evidence" value="ECO:0007669"/>
    <property type="project" value="UniProtKB-KW"/>
</dbReference>
<organism evidence="10 11">
    <name type="scientific">Streptomyces thermolineatus</name>
    <dbReference type="NCBI Taxonomy" id="44033"/>
    <lineage>
        <taxon>Bacteria</taxon>
        <taxon>Bacillati</taxon>
        <taxon>Actinomycetota</taxon>
        <taxon>Actinomycetes</taxon>
        <taxon>Kitasatosporales</taxon>
        <taxon>Streptomycetaceae</taxon>
        <taxon>Streptomyces</taxon>
    </lineage>
</organism>
<feature type="compositionally biased region" description="Low complexity" evidence="6">
    <location>
        <begin position="395"/>
        <end position="429"/>
    </location>
</feature>
<feature type="active site" description="Charge relay system" evidence="5">
    <location>
        <position position="62"/>
    </location>
</feature>
<dbReference type="PANTHER" id="PTHR43399:SF4">
    <property type="entry name" value="CELL WALL-ASSOCIATED PROTEASE"/>
    <property type="match status" value="1"/>
</dbReference>
<proteinExistence type="inferred from homology"/>
<dbReference type="GO" id="GO:0008233">
    <property type="term" value="F:peptidase activity"/>
    <property type="evidence" value="ECO:0007669"/>
    <property type="project" value="UniProtKB-KW"/>
</dbReference>
<evidence type="ECO:0000256" key="7">
    <source>
        <dbReference type="SAM" id="Phobius"/>
    </source>
</evidence>
<feature type="active site" description="Charge relay system" evidence="5">
    <location>
        <position position="96"/>
    </location>
</feature>
<keyword evidence="11" id="KW-1185">Reference proteome</keyword>
<dbReference type="InterPro" id="IPR051048">
    <property type="entry name" value="Peptidase_S8/S53_subtilisin"/>
</dbReference>
<dbReference type="InterPro" id="IPR015500">
    <property type="entry name" value="Peptidase_S8_subtilisin-rel"/>
</dbReference>
<evidence type="ECO:0000259" key="9">
    <source>
        <dbReference type="Pfam" id="PF00082"/>
    </source>
</evidence>
<feature type="active site" description="Charge relay system" evidence="5">
    <location>
        <position position="251"/>
    </location>
</feature>
<keyword evidence="7" id="KW-0812">Transmembrane</keyword>
<comment type="similarity">
    <text evidence="1 5">Belongs to the peptidase S8 family.</text>
</comment>
<dbReference type="Pfam" id="PF00082">
    <property type="entry name" value="Peptidase_S8"/>
    <property type="match status" value="1"/>
</dbReference>
<feature type="region of interest" description="Disordered" evidence="6">
    <location>
        <begin position="320"/>
        <end position="348"/>
    </location>
</feature>
<evidence type="ECO:0000256" key="6">
    <source>
        <dbReference type="SAM" id="MobiDB-lite"/>
    </source>
</evidence>